<protein>
    <submittedName>
        <fullName evidence="2">Uncharacterized protein</fullName>
    </submittedName>
</protein>
<sequence length="250" mass="26402">MAGRTSVGLASVPGSPASSPPDSPVPPEQVMRDARVILPPWPSQLGVPPPAGVPVASPIPRSRRSPDPASPQRPPSYARHDLAPYDSGPSSPAHGEAPASRGSSAASPVADAAYPLTDDHGLSDDVAVSSPPPVTESSPVVLLGAPVSSASSPSPPASMDEAAVVPDERDDIPEQPESDTATLLLPRDHTHLLEDQAHLLRSLWRDRTPTSRGLAARKLGRRPSPLLSRRCVFHRCDIFHREAMSIRLQH</sequence>
<feature type="compositionally biased region" description="Low complexity" evidence="1">
    <location>
        <begin position="97"/>
        <end position="110"/>
    </location>
</feature>
<feature type="region of interest" description="Disordered" evidence="1">
    <location>
        <begin position="1"/>
        <end position="175"/>
    </location>
</feature>
<accession>A0A9J6CZA3</accession>
<dbReference type="EMBL" id="JABSTU010004492">
    <property type="protein sequence ID" value="KAH7958128.1"/>
    <property type="molecule type" value="Genomic_DNA"/>
</dbReference>
<gene>
    <name evidence="2" type="ORF">HPB51_027886</name>
</gene>
<comment type="caution">
    <text evidence="2">The sequence shown here is derived from an EMBL/GenBank/DDBJ whole genome shotgun (WGS) entry which is preliminary data.</text>
</comment>
<reference evidence="2" key="1">
    <citation type="journal article" date="2020" name="Cell">
        <title>Large-Scale Comparative Analyses of Tick Genomes Elucidate Their Genetic Diversity and Vector Capacities.</title>
        <authorList>
            <consortium name="Tick Genome and Microbiome Consortium (TIGMIC)"/>
            <person name="Jia N."/>
            <person name="Wang J."/>
            <person name="Shi W."/>
            <person name="Du L."/>
            <person name="Sun Y."/>
            <person name="Zhan W."/>
            <person name="Jiang J.F."/>
            <person name="Wang Q."/>
            <person name="Zhang B."/>
            <person name="Ji P."/>
            <person name="Bell-Sakyi L."/>
            <person name="Cui X.M."/>
            <person name="Yuan T.T."/>
            <person name="Jiang B.G."/>
            <person name="Yang W.F."/>
            <person name="Lam T.T."/>
            <person name="Chang Q.C."/>
            <person name="Ding S.J."/>
            <person name="Wang X.J."/>
            <person name="Zhu J.G."/>
            <person name="Ruan X.D."/>
            <person name="Zhao L."/>
            <person name="Wei J.T."/>
            <person name="Ye R.Z."/>
            <person name="Que T.C."/>
            <person name="Du C.H."/>
            <person name="Zhou Y.H."/>
            <person name="Cheng J.X."/>
            <person name="Dai P.F."/>
            <person name="Guo W.B."/>
            <person name="Han X.H."/>
            <person name="Huang E.J."/>
            <person name="Li L.F."/>
            <person name="Wei W."/>
            <person name="Gao Y.C."/>
            <person name="Liu J.Z."/>
            <person name="Shao H.Z."/>
            <person name="Wang X."/>
            <person name="Wang C.C."/>
            <person name="Yang T.C."/>
            <person name="Huo Q.B."/>
            <person name="Li W."/>
            <person name="Chen H.Y."/>
            <person name="Chen S.E."/>
            <person name="Zhou L.G."/>
            <person name="Ni X.B."/>
            <person name="Tian J.H."/>
            <person name="Sheng Y."/>
            <person name="Liu T."/>
            <person name="Pan Y.S."/>
            <person name="Xia L.Y."/>
            <person name="Li J."/>
            <person name="Zhao F."/>
            <person name="Cao W.C."/>
        </authorList>
    </citation>
    <scope>NUCLEOTIDE SEQUENCE</scope>
    <source>
        <strain evidence="2">Rmic-2018</strain>
    </source>
</reference>
<feature type="compositionally biased region" description="Low complexity" evidence="1">
    <location>
        <begin position="135"/>
        <end position="152"/>
    </location>
</feature>
<dbReference type="AlphaFoldDB" id="A0A9J6CZA3"/>
<keyword evidence="3" id="KW-1185">Reference proteome</keyword>
<feature type="compositionally biased region" description="Pro residues" evidence="1">
    <location>
        <begin position="39"/>
        <end position="52"/>
    </location>
</feature>
<evidence type="ECO:0000313" key="2">
    <source>
        <dbReference type="EMBL" id="KAH7958128.1"/>
    </source>
</evidence>
<evidence type="ECO:0000313" key="3">
    <source>
        <dbReference type="Proteomes" id="UP000821866"/>
    </source>
</evidence>
<organism evidence="2 3">
    <name type="scientific">Rhipicephalus microplus</name>
    <name type="common">Cattle tick</name>
    <name type="synonym">Boophilus microplus</name>
    <dbReference type="NCBI Taxonomy" id="6941"/>
    <lineage>
        <taxon>Eukaryota</taxon>
        <taxon>Metazoa</taxon>
        <taxon>Ecdysozoa</taxon>
        <taxon>Arthropoda</taxon>
        <taxon>Chelicerata</taxon>
        <taxon>Arachnida</taxon>
        <taxon>Acari</taxon>
        <taxon>Parasitiformes</taxon>
        <taxon>Ixodida</taxon>
        <taxon>Ixodoidea</taxon>
        <taxon>Ixodidae</taxon>
        <taxon>Rhipicephalinae</taxon>
        <taxon>Rhipicephalus</taxon>
        <taxon>Boophilus</taxon>
    </lineage>
</organism>
<reference evidence="2" key="2">
    <citation type="submission" date="2021-09" db="EMBL/GenBank/DDBJ databases">
        <authorList>
            <person name="Jia N."/>
            <person name="Wang J."/>
            <person name="Shi W."/>
            <person name="Du L."/>
            <person name="Sun Y."/>
            <person name="Zhan W."/>
            <person name="Jiang J."/>
            <person name="Wang Q."/>
            <person name="Zhang B."/>
            <person name="Ji P."/>
            <person name="Sakyi L.B."/>
            <person name="Cui X."/>
            <person name="Yuan T."/>
            <person name="Jiang B."/>
            <person name="Yang W."/>
            <person name="Lam T.T.-Y."/>
            <person name="Chang Q."/>
            <person name="Ding S."/>
            <person name="Wang X."/>
            <person name="Zhu J."/>
            <person name="Ruan X."/>
            <person name="Zhao L."/>
            <person name="Wei J."/>
            <person name="Que T."/>
            <person name="Du C."/>
            <person name="Cheng J."/>
            <person name="Dai P."/>
            <person name="Han X."/>
            <person name="Huang E."/>
            <person name="Gao Y."/>
            <person name="Liu J."/>
            <person name="Shao H."/>
            <person name="Ye R."/>
            <person name="Li L."/>
            <person name="Wei W."/>
            <person name="Wang X."/>
            <person name="Wang C."/>
            <person name="Huo Q."/>
            <person name="Li W."/>
            <person name="Guo W."/>
            <person name="Chen H."/>
            <person name="Chen S."/>
            <person name="Zhou L."/>
            <person name="Zhou L."/>
            <person name="Ni X."/>
            <person name="Tian J."/>
            <person name="Zhou Y."/>
            <person name="Sheng Y."/>
            <person name="Liu T."/>
            <person name="Pan Y."/>
            <person name="Xia L."/>
            <person name="Li J."/>
            <person name="Zhao F."/>
            <person name="Cao W."/>
        </authorList>
    </citation>
    <scope>NUCLEOTIDE SEQUENCE</scope>
    <source>
        <strain evidence="2">Rmic-2018</strain>
        <tissue evidence="2">Larvae</tissue>
    </source>
</reference>
<name>A0A9J6CZA3_RHIMP</name>
<proteinExistence type="predicted"/>
<feature type="compositionally biased region" description="Pro residues" evidence="1">
    <location>
        <begin position="18"/>
        <end position="27"/>
    </location>
</feature>
<evidence type="ECO:0000256" key="1">
    <source>
        <dbReference type="SAM" id="MobiDB-lite"/>
    </source>
</evidence>
<dbReference type="Proteomes" id="UP000821866">
    <property type="component" value="Unassembled WGS sequence"/>
</dbReference>